<evidence type="ECO:0000256" key="5">
    <source>
        <dbReference type="ARBA" id="ARBA00020267"/>
    </source>
</evidence>
<dbReference type="InterPro" id="IPR037289">
    <property type="entry name" value="Elp2"/>
</dbReference>
<accession>A0A1B7TEL5</accession>
<proteinExistence type="inferred from homology"/>
<comment type="similarity">
    <text evidence="4">Belongs to the WD repeat ELP2 family.</text>
</comment>
<dbReference type="GO" id="GO:0005634">
    <property type="term" value="C:nucleus"/>
    <property type="evidence" value="ECO:0007669"/>
    <property type="project" value="UniProtKB-SubCell"/>
</dbReference>
<comment type="pathway">
    <text evidence="3">tRNA modification; 5-methoxycarbonylmethyl-2-thiouridine-tRNA biosynthesis.</text>
</comment>
<evidence type="ECO:0000256" key="2">
    <source>
        <dbReference type="ARBA" id="ARBA00004496"/>
    </source>
</evidence>
<feature type="repeat" description="WD" evidence="11">
    <location>
        <begin position="269"/>
        <end position="312"/>
    </location>
</feature>
<evidence type="ECO:0000256" key="7">
    <source>
        <dbReference type="ARBA" id="ARBA00022574"/>
    </source>
</evidence>
<feature type="repeat" description="WD" evidence="11">
    <location>
        <begin position="50"/>
        <end position="84"/>
    </location>
</feature>
<dbReference type="AlphaFoldDB" id="A0A1B7TEL5"/>
<dbReference type="OrthoDB" id="27911at2759"/>
<keyword evidence="7 11" id="KW-0853">WD repeat</keyword>
<evidence type="ECO:0000256" key="3">
    <source>
        <dbReference type="ARBA" id="ARBA00005043"/>
    </source>
</evidence>
<evidence type="ECO:0000313" key="12">
    <source>
        <dbReference type="EMBL" id="OBA27105.1"/>
    </source>
</evidence>
<keyword evidence="13" id="KW-1185">Reference proteome</keyword>
<evidence type="ECO:0000256" key="9">
    <source>
        <dbReference type="ARBA" id="ARBA00022737"/>
    </source>
</evidence>
<evidence type="ECO:0000256" key="10">
    <source>
        <dbReference type="ARBA" id="ARBA00023242"/>
    </source>
</evidence>
<dbReference type="InterPro" id="IPR001680">
    <property type="entry name" value="WD40_rpt"/>
</dbReference>
<dbReference type="Proteomes" id="UP000092321">
    <property type="component" value="Unassembled WGS sequence"/>
</dbReference>
<dbReference type="InterPro" id="IPR011047">
    <property type="entry name" value="Quinoprotein_ADH-like_sf"/>
</dbReference>
<reference evidence="13" key="1">
    <citation type="journal article" date="2016" name="Proc. Natl. Acad. Sci. U.S.A.">
        <title>Comparative genomics of biotechnologically important yeasts.</title>
        <authorList>
            <person name="Riley R."/>
            <person name="Haridas S."/>
            <person name="Wolfe K.H."/>
            <person name="Lopes M.R."/>
            <person name="Hittinger C.T."/>
            <person name="Goeker M."/>
            <person name="Salamov A.A."/>
            <person name="Wisecaver J.H."/>
            <person name="Long T.M."/>
            <person name="Calvey C.H."/>
            <person name="Aerts A.L."/>
            <person name="Barry K.W."/>
            <person name="Choi C."/>
            <person name="Clum A."/>
            <person name="Coughlan A.Y."/>
            <person name="Deshpande S."/>
            <person name="Douglass A.P."/>
            <person name="Hanson S.J."/>
            <person name="Klenk H.-P."/>
            <person name="LaButti K.M."/>
            <person name="Lapidus A."/>
            <person name="Lindquist E.A."/>
            <person name="Lipzen A.M."/>
            <person name="Meier-Kolthoff J.P."/>
            <person name="Ohm R.A."/>
            <person name="Otillar R.P."/>
            <person name="Pangilinan J.L."/>
            <person name="Peng Y."/>
            <person name="Rokas A."/>
            <person name="Rosa C.A."/>
            <person name="Scheuner C."/>
            <person name="Sibirny A.A."/>
            <person name="Slot J.C."/>
            <person name="Stielow J.B."/>
            <person name="Sun H."/>
            <person name="Kurtzman C.P."/>
            <person name="Blackwell M."/>
            <person name="Grigoriev I.V."/>
            <person name="Jeffries T.W."/>
        </authorList>
    </citation>
    <scope>NUCLEOTIDE SEQUENCE [LARGE SCALE GENOMIC DNA]</scope>
    <source>
        <strain evidence="13">NRRL Y-1626</strain>
    </source>
</reference>
<keyword evidence="6" id="KW-0963">Cytoplasm</keyword>
<evidence type="ECO:0000256" key="11">
    <source>
        <dbReference type="PROSITE-ProRule" id="PRU00221"/>
    </source>
</evidence>
<keyword evidence="8" id="KW-0819">tRNA processing</keyword>
<evidence type="ECO:0000256" key="8">
    <source>
        <dbReference type="ARBA" id="ARBA00022694"/>
    </source>
</evidence>
<feature type="repeat" description="WD" evidence="11">
    <location>
        <begin position="632"/>
        <end position="664"/>
    </location>
</feature>
<dbReference type="GO" id="GO:0033588">
    <property type="term" value="C:elongator holoenzyme complex"/>
    <property type="evidence" value="ECO:0007669"/>
    <property type="project" value="InterPro"/>
</dbReference>
<dbReference type="PANTHER" id="PTHR44111:SF1">
    <property type="entry name" value="ELONGATOR COMPLEX PROTEIN 2"/>
    <property type="match status" value="1"/>
</dbReference>
<dbReference type="InterPro" id="IPR036322">
    <property type="entry name" value="WD40_repeat_dom_sf"/>
</dbReference>
<evidence type="ECO:0000313" key="13">
    <source>
        <dbReference type="Proteomes" id="UP000092321"/>
    </source>
</evidence>
<dbReference type="UniPathway" id="UPA00988"/>
<dbReference type="Gene3D" id="2.130.10.10">
    <property type="entry name" value="YVTN repeat-like/Quinoprotein amine dehydrogenase"/>
    <property type="match status" value="4"/>
</dbReference>
<dbReference type="GO" id="GO:0002098">
    <property type="term" value="P:tRNA wobble uridine modification"/>
    <property type="evidence" value="ECO:0007669"/>
    <property type="project" value="InterPro"/>
</dbReference>
<comment type="subcellular location">
    <subcellularLocation>
        <location evidence="2">Cytoplasm</location>
    </subcellularLocation>
    <subcellularLocation>
        <location evidence="1">Nucleus</location>
    </subcellularLocation>
</comment>
<name>A0A1B7TEL5_9ASCO</name>
<evidence type="ECO:0000256" key="6">
    <source>
        <dbReference type="ARBA" id="ARBA00022490"/>
    </source>
</evidence>
<sequence length="828" mass="95489">MVSVELDHIAIGTNKQTNIQSCNKNSNHIAIGCNRSVLIYDTDNKLLHILNGHKAIVTCLQYQDNSKNNQLITCSEDGSFIIWEDYKLFKTIQINNMEKDTMHSINSVSYRNNCLLIGDSNGVFRIFENGQDWNIIKEFKVNERLHPLCSEMINVEKDKYIIFIGGTSVDLFVYTFELETKELHLQAQLKGHEDWIKCMDYIKISDERWLLATGSQDRYIRIWNLEFKDPEALENEIKKNKMVLLNNKKFPIEFQDGKDQMAINFDSLIMGHDDWIQCIKFHPNNQKLQLLSATANTELMIWEVDKKSDIWVCNNRLGEISAKGSTTATGSSGGFWSCFWIINEKYSNESNKEFIYTSGKTGSWRCWSRVVNKVITKEETPELQVQSLEEEEAEEEQKLELIFEDNYYAQDWEQELFILGPTLECNGLSWEATKGEYLLSTSLDQTTRLYAKNLTSGDKEWREFARPQIHGYDLTNIESISPTEFVSAGEEKIIRIFKEPKNVANILKKFSNIEFNTKDVSQIASMPTLGLSNKAGEVDSNQEEGINASTDNDMINNILDNLAKPPLEDQLQRFTLYPETEKLYGHGFEISCFDYNKSLNVLASCNKSNTKKNSQIKIFNLDDYTLIDNIIMEFHNLTITSLKFSPCGEYLLSCSRDRTWCVWKKSVNDEGKLNFEIFKSNMKPHSKIIWDCEWLPKQFDENGFVTVSRDKTVKYWSFNKTKDDYELVSSLRFKEPVTAVSVYNTLINDGNDILLCAGLNDGDLRLLTLSGQEKKIVEYTNLQFGLGKPCDRINKLRFNQMKKSEDGSIYLATSSKDTSLRIYKISLL</sequence>
<feature type="repeat" description="WD" evidence="11">
    <location>
        <begin position="189"/>
        <end position="226"/>
    </location>
</feature>
<evidence type="ECO:0000256" key="4">
    <source>
        <dbReference type="ARBA" id="ARBA00005881"/>
    </source>
</evidence>
<dbReference type="Pfam" id="PF00400">
    <property type="entry name" value="WD40"/>
    <property type="match status" value="4"/>
</dbReference>
<dbReference type="EMBL" id="LXPE01000011">
    <property type="protein sequence ID" value="OBA27105.1"/>
    <property type="molecule type" value="Genomic_DNA"/>
</dbReference>
<dbReference type="InterPro" id="IPR019775">
    <property type="entry name" value="WD40_repeat_CS"/>
</dbReference>
<dbReference type="SMART" id="SM00320">
    <property type="entry name" value="WD40"/>
    <property type="match status" value="11"/>
</dbReference>
<keyword evidence="9" id="KW-0677">Repeat</keyword>
<dbReference type="SUPFAM" id="SSF50998">
    <property type="entry name" value="Quinoprotein alcohol dehydrogenase-like"/>
    <property type="match status" value="1"/>
</dbReference>
<dbReference type="PANTHER" id="PTHR44111">
    <property type="entry name" value="ELONGATOR COMPLEX PROTEIN 2"/>
    <property type="match status" value="1"/>
</dbReference>
<dbReference type="PROSITE" id="PS50294">
    <property type="entry name" value="WD_REPEATS_REGION"/>
    <property type="match status" value="2"/>
</dbReference>
<dbReference type="SUPFAM" id="SSF50978">
    <property type="entry name" value="WD40 repeat-like"/>
    <property type="match status" value="1"/>
</dbReference>
<dbReference type="GO" id="GO:0005737">
    <property type="term" value="C:cytoplasm"/>
    <property type="evidence" value="ECO:0007669"/>
    <property type="project" value="UniProtKB-SubCell"/>
</dbReference>
<dbReference type="PROSITE" id="PS00678">
    <property type="entry name" value="WD_REPEATS_1"/>
    <property type="match status" value="2"/>
</dbReference>
<comment type="caution">
    <text evidence="12">The sequence shown here is derived from an EMBL/GenBank/DDBJ whole genome shotgun (WGS) entry which is preliminary data.</text>
</comment>
<dbReference type="InterPro" id="IPR015943">
    <property type="entry name" value="WD40/YVTN_repeat-like_dom_sf"/>
</dbReference>
<keyword evidence="10" id="KW-0539">Nucleus</keyword>
<evidence type="ECO:0000256" key="1">
    <source>
        <dbReference type="ARBA" id="ARBA00004123"/>
    </source>
</evidence>
<organism evidence="12 13">
    <name type="scientific">Hanseniaspora valbyensis NRRL Y-1626</name>
    <dbReference type="NCBI Taxonomy" id="766949"/>
    <lineage>
        <taxon>Eukaryota</taxon>
        <taxon>Fungi</taxon>
        <taxon>Dikarya</taxon>
        <taxon>Ascomycota</taxon>
        <taxon>Saccharomycotina</taxon>
        <taxon>Saccharomycetes</taxon>
        <taxon>Saccharomycodales</taxon>
        <taxon>Saccharomycodaceae</taxon>
        <taxon>Hanseniaspora</taxon>
    </lineage>
</organism>
<protein>
    <recommendedName>
        <fullName evidence="5">Elongator complex protein 2</fullName>
    </recommendedName>
</protein>
<gene>
    <name evidence="12" type="ORF">HANVADRAFT_52637</name>
</gene>
<dbReference type="PROSITE" id="PS50082">
    <property type="entry name" value="WD_REPEATS_2"/>
    <property type="match status" value="4"/>
</dbReference>